<dbReference type="AlphaFoldDB" id="A0A1I1FSE2"/>
<dbReference type="EMBL" id="FOLQ01000001">
    <property type="protein sequence ID" value="SFB99910.1"/>
    <property type="molecule type" value="Genomic_DNA"/>
</dbReference>
<proteinExistence type="predicted"/>
<evidence type="ECO:0000313" key="1">
    <source>
        <dbReference type="EMBL" id="SFB99910.1"/>
    </source>
</evidence>
<protein>
    <submittedName>
        <fullName evidence="1">Uncharacterized protein</fullName>
    </submittedName>
</protein>
<accession>A0A1I1FSE2</accession>
<gene>
    <name evidence="1" type="ORF">SAMN05216167_101255</name>
</gene>
<reference evidence="1 2" key="1">
    <citation type="submission" date="2016-10" db="EMBL/GenBank/DDBJ databases">
        <authorList>
            <person name="de Groot N.N."/>
        </authorList>
    </citation>
    <scope>NUCLEOTIDE SEQUENCE [LARGE SCALE GENOMIC DNA]</scope>
    <source>
        <strain evidence="1 2">DSM 26130</strain>
    </source>
</reference>
<keyword evidence="2" id="KW-1185">Reference proteome</keyword>
<dbReference type="PROSITE" id="PS51257">
    <property type="entry name" value="PROKAR_LIPOPROTEIN"/>
    <property type="match status" value="1"/>
</dbReference>
<name>A0A1I1FSE2_9BACT</name>
<organism evidence="1 2">
    <name type="scientific">Spirosoma endophyticum</name>
    <dbReference type="NCBI Taxonomy" id="662367"/>
    <lineage>
        <taxon>Bacteria</taxon>
        <taxon>Pseudomonadati</taxon>
        <taxon>Bacteroidota</taxon>
        <taxon>Cytophagia</taxon>
        <taxon>Cytophagales</taxon>
        <taxon>Cytophagaceae</taxon>
        <taxon>Spirosoma</taxon>
    </lineage>
</organism>
<evidence type="ECO:0000313" key="2">
    <source>
        <dbReference type="Proteomes" id="UP000198598"/>
    </source>
</evidence>
<dbReference type="RefSeq" id="WP_245776474.1">
    <property type="nucleotide sequence ID" value="NZ_FOLQ01000001.1"/>
</dbReference>
<sequence>MKTLICCTLLVLVLSCKKTESDSVAPEYPAWYTLKSPVDHSIEGVWVIGTKLF</sequence>
<dbReference type="STRING" id="662367.SAMN05216167_101255"/>
<dbReference type="Proteomes" id="UP000198598">
    <property type="component" value="Unassembled WGS sequence"/>
</dbReference>